<evidence type="ECO:0000313" key="2">
    <source>
        <dbReference type="EMBL" id="TDC07670.1"/>
    </source>
</evidence>
<evidence type="ECO:0000313" key="3">
    <source>
        <dbReference type="Proteomes" id="UP000295157"/>
    </source>
</evidence>
<name>A0A4R4NJ31_9ACTN</name>
<dbReference type="AlphaFoldDB" id="A0A4R4NJ31"/>
<protein>
    <submittedName>
        <fullName evidence="2">Aminoglycoside phosphotransferase family protein</fullName>
    </submittedName>
</protein>
<feature type="domain" description="Aminoglycoside phosphotransferase" evidence="1">
    <location>
        <begin position="45"/>
        <end position="252"/>
    </location>
</feature>
<keyword evidence="2" id="KW-0808">Transferase</keyword>
<comment type="caution">
    <text evidence="2">The sequence shown here is derived from an EMBL/GenBank/DDBJ whole genome shotgun (WGS) entry which is preliminary data.</text>
</comment>
<gene>
    <name evidence="2" type="ORF">E1267_12650</name>
</gene>
<dbReference type="InterPro" id="IPR011009">
    <property type="entry name" value="Kinase-like_dom_sf"/>
</dbReference>
<evidence type="ECO:0000259" key="1">
    <source>
        <dbReference type="Pfam" id="PF01636"/>
    </source>
</evidence>
<dbReference type="RefSeq" id="WP_132332628.1">
    <property type="nucleotide sequence ID" value="NZ_SMJZ01000037.1"/>
</dbReference>
<dbReference type="InterPro" id="IPR002575">
    <property type="entry name" value="Aminoglycoside_PTrfase"/>
</dbReference>
<dbReference type="EMBL" id="SMJZ01000037">
    <property type="protein sequence ID" value="TDC07670.1"/>
    <property type="molecule type" value="Genomic_DNA"/>
</dbReference>
<reference evidence="2 3" key="1">
    <citation type="submission" date="2019-02" db="EMBL/GenBank/DDBJ databases">
        <title>Draft genome sequences of novel Actinobacteria.</title>
        <authorList>
            <person name="Sahin N."/>
            <person name="Ay H."/>
            <person name="Saygin H."/>
        </authorList>
    </citation>
    <scope>NUCLEOTIDE SEQUENCE [LARGE SCALE GENOMIC DNA]</scope>
    <source>
        <strain evidence="2 3">KC201</strain>
    </source>
</reference>
<proteinExistence type="predicted"/>
<keyword evidence="3" id="KW-1185">Reference proteome</keyword>
<dbReference type="Proteomes" id="UP000295157">
    <property type="component" value="Unassembled WGS sequence"/>
</dbReference>
<dbReference type="Pfam" id="PF01636">
    <property type="entry name" value="APH"/>
    <property type="match status" value="1"/>
</dbReference>
<organism evidence="2 3">
    <name type="scientific">Nonomuraea longispora</name>
    <dbReference type="NCBI Taxonomy" id="1848320"/>
    <lineage>
        <taxon>Bacteria</taxon>
        <taxon>Bacillati</taxon>
        <taxon>Actinomycetota</taxon>
        <taxon>Actinomycetes</taxon>
        <taxon>Streptosporangiales</taxon>
        <taxon>Streptosporangiaceae</taxon>
        <taxon>Nonomuraea</taxon>
    </lineage>
</organism>
<sequence length="304" mass="34165">MSKSPTAQSFSQQDAQRAFVAACEHAGLDSRGALPIRIGENALYRLASAPVVVRIARSADLLPDVQKEVGVARWLAEAGFPSVRLFPDCPQATVYDGRVVTFWRYEASEGPAPGFIDAAAMLRKLHDVVKPMDLLLPLFDPLARVEGRLDSATTIAEEDIAFLRQRIKDLYAEYSTLDFALPAGHIHGDGHKNNLLRRPDGKVIMLDFESFAWGPREWDLCTGFGLPFRGFGWMVPEEYAQAVDAYGFDIAAWPGFHTIRRIREVTMTTWLMQNVDHGPEVRAEFDRRVASLRHDVLPRVWQPF</sequence>
<dbReference type="OrthoDB" id="3723194at2"/>
<dbReference type="SUPFAM" id="SSF56112">
    <property type="entry name" value="Protein kinase-like (PK-like)"/>
    <property type="match status" value="1"/>
</dbReference>
<dbReference type="Gene3D" id="3.90.1200.10">
    <property type="match status" value="1"/>
</dbReference>
<accession>A0A4R4NJ31</accession>
<dbReference type="GO" id="GO:0016740">
    <property type="term" value="F:transferase activity"/>
    <property type="evidence" value="ECO:0007669"/>
    <property type="project" value="UniProtKB-KW"/>
</dbReference>